<keyword evidence="2" id="KW-1185">Reference proteome</keyword>
<sequence length="173" mass="19393">MFCVLCFPTQCVQVVSRTEGDIDSSLIGGNPSAEEACEGSDATTTSGVDIVLNHKLQETSFNKKSYMTYIKDYMKAVKAKLEVNNPDRVEAFTSGITPEIKKILAKIDDYQFFTGESMNPEGMVGLLNYREDGITPYMIFFKDGLEAEKCVRDQCRSTFFCVAAVDEYQLFFT</sequence>
<proteinExistence type="predicted"/>
<comment type="caution">
    <text evidence="1">The sequence shown here is derived from an EMBL/GenBank/DDBJ whole genome shotgun (WGS) entry which is preliminary data.</text>
</comment>
<evidence type="ECO:0000313" key="1">
    <source>
        <dbReference type="EMBL" id="KAI3356104.1"/>
    </source>
</evidence>
<feature type="non-terminal residue" evidence="1">
    <location>
        <position position="173"/>
    </location>
</feature>
<name>A0ACB8VKQ0_9TELE</name>
<accession>A0ACB8VKQ0</accession>
<dbReference type="EMBL" id="CM041550">
    <property type="protein sequence ID" value="KAI3356104.1"/>
    <property type="molecule type" value="Genomic_DNA"/>
</dbReference>
<evidence type="ECO:0000313" key="2">
    <source>
        <dbReference type="Proteomes" id="UP000831701"/>
    </source>
</evidence>
<reference evidence="1" key="1">
    <citation type="submission" date="2022-04" db="EMBL/GenBank/DDBJ databases">
        <title>Jade perch genome.</title>
        <authorList>
            <person name="Chao B."/>
        </authorList>
    </citation>
    <scope>NUCLEOTIDE SEQUENCE</scope>
    <source>
        <strain evidence="1">CB-2022</strain>
    </source>
</reference>
<protein>
    <submittedName>
        <fullName evidence="1">Uncharacterized protein</fullName>
    </submittedName>
</protein>
<organism evidence="1 2">
    <name type="scientific">Scortum barcoo</name>
    <name type="common">barcoo grunter</name>
    <dbReference type="NCBI Taxonomy" id="214431"/>
    <lineage>
        <taxon>Eukaryota</taxon>
        <taxon>Metazoa</taxon>
        <taxon>Chordata</taxon>
        <taxon>Craniata</taxon>
        <taxon>Vertebrata</taxon>
        <taxon>Euteleostomi</taxon>
        <taxon>Actinopterygii</taxon>
        <taxon>Neopterygii</taxon>
        <taxon>Teleostei</taxon>
        <taxon>Neoteleostei</taxon>
        <taxon>Acanthomorphata</taxon>
        <taxon>Eupercaria</taxon>
        <taxon>Centrarchiformes</taxon>
        <taxon>Terapontoidei</taxon>
        <taxon>Terapontidae</taxon>
        <taxon>Scortum</taxon>
    </lineage>
</organism>
<gene>
    <name evidence="1" type="ORF">L3Q82_017368</name>
</gene>
<dbReference type="Proteomes" id="UP000831701">
    <property type="component" value="Chromosome 20"/>
</dbReference>